<gene>
    <name evidence="1" type="ORF">BG20_I0614</name>
</gene>
<evidence type="ECO:0000313" key="2">
    <source>
        <dbReference type="Proteomes" id="UP000014065"/>
    </source>
</evidence>
<sequence length="41" mass="4846">MDILKIEFGDGYLSIIKNINKRLEEFSYQDPIKKFLLGINQ</sequence>
<comment type="caution">
    <text evidence="1">The sequence shown here is derived from an EMBL/GenBank/DDBJ whole genome shotgun (WGS) entry which is preliminary data.</text>
</comment>
<dbReference type="AlphaFoldDB" id="S2E9N2"/>
<organism evidence="1 2">
    <name type="scientific">Candidatus Nitrosarchaeum limnium BG20</name>
    <dbReference type="NCBI Taxonomy" id="859192"/>
    <lineage>
        <taxon>Archaea</taxon>
        <taxon>Nitrososphaerota</taxon>
        <taxon>Nitrososphaeria</taxon>
        <taxon>Nitrosopumilales</taxon>
        <taxon>Nitrosopumilaceae</taxon>
        <taxon>Nitrosarchaeum</taxon>
    </lineage>
</organism>
<keyword evidence="2" id="KW-1185">Reference proteome</keyword>
<name>S2E9N2_9ARCH</name>
<protein>
    <submittedName>
        <fullName evidence="1">Uncharacterized protein</fullName>
    </submittedName>
</protein>
<proteinExistence type="predicted"/>
<dbReference type="Proteomes" id="UP000014065">
    <property type="component" value="Unassembled WGS sequence"/>
</dbReference>
<evidence type="ECO:0000313" key="1">
    <source>
        <dbReference type="EMBL" id="EPA06061.1"/>
    </source>
</evidence>
<reference evidence="1 2" key="1">
    <citation type="journal article" date="2012" name="J. Bacteriol.">
        <title>Genome Sequence of "Candidatus Nitrosoarchaeum limnia" BG20, a Low-Salinity Ammonia-Oxidizing Archaeon from the San Francisco Bay Estuary.</title>
        <authorList>
            <person name="Mosier A.C."/>
            <person name="Allen E.E."/>
            <person name="Kim M."/>
            <person name="Ferriera S."/>
            <person name="Francis C.A."/>
        </authorList>
    </citation>
    <scope>NUCLEOTIDE SEQUENCE [LARGE SCALE GENOMIC DNA]</scope>
    <source>
        <strain evidence="1 2">BG20</strain>
    </source>
</reference>
<dbReference type="EMBL" id="AHJG01000110">
    <property type="protein sequence ID" value="EPA06061.1"/>
    <property type="molecule type" value="Genomic_DNA"/>
</dbReference>
<accession>S2E9N2</accession>